<keyword evidence="5" id="KW-0680">Restriction system</keyword>
<evidence type="ECO:0000256" key="1">
    <source>
        <dbReference type="ARBA" id="ARBA00010203"/>
    </source>
</evidence>
<evidence type="ECO:0000256" key="5">
    <source>
        <dbReference type="ARBA" id="ARBA00022747"/>
    </source>
</evidence>
<proteinExistence type="inferred from homology"/>
<dbReference type="Proteomes" id="UP001244297">
    <property type="component" value="Unassembled WGS sequence"/>
</dbReference>
<organism evidence="11 12">
    <name type="scientific">Methylobacterium longum</name>
    <dbReference type="NCBI Taxonomy" id="767694"/>
    <lineage>
        <taxon>Bacteria</taxon>
        <taxon>Pseudomonadati</taxon>
        <taxon>Pseudomonadota</taxon>
        <taxon>Alphaproteobacteria</taxon>
        <taxon>Hyphomicrobiales</taxon>
        <taxon>Methylobacteriaceae</taxon>
        <taxon>Methylobacterium</taxon>
    </lineage>
</organism>
<dbReference type="EC" id="2.1.1.-" evidence="9"/>
<dbReference type="InterPro" id="IPR001091">
    <property type="entry name" value="RM_Methyltransferase"/>
</dbReference>
<dbReference type="Gene3D" id="3.40.50.150">
    <property type="entry name" value="Vaccinia Virus protein VP39"/>
    <property type="match status" value="1"/>
</dbReference>
<dbReference type="Pfam" id="PF01555">
    <property type="entry name" value="N6_N4_Mtase"/>
    <property type="match status" value="1"/>
</dbReference>
<gene>
    <name evidence="11" type="ORF">QWZ18_17400</name>
</gene>
<dbReference type="EMBL" id="JAUFPT010000058">
    <property type="protein sequence ID" value="MDN3572393.1"/>
    <property type="molecule type" value="Genomic_DNA"/>
</dbReference>
<dbReference type="InterPro" id="IPR029063">
    <property type="entry name" value="SAM-dependent_MTases_sf"/>
</dbReference>
<comment type="caution">
    <text evidence="11">The sequence shown here is derived from an EMBL/GenBank/DDBJ whole genome shotgun (WGS) entry which is preliminary data.</text>
</comment>
<dbReference type="SUPFAM" id="SSF53335">
    <property type="entry name" value="S-adenosyl-L-methionine-dependent methyltransferases"/>
    <property type="match status" value="1"/>
</dbReference>
<dbReference type="InterPro" id="IPR002941">
    <property type="entry name" value="DNA_methylase_N4/N6"/>
</dbReference>
<evidence type="ECO:0000256" key="2">
    <source>
        <dbReference type="ARBA" id="ARBA00022603"/>
    </source>
</evidence>
<keyword evidence="2 11" id="KW-0489">Methyltransferase</keyword>
<keyword evidence="12" id="KW-1185">Reference proteome</keyword>
<dbReference type="InterPro" id="IPR010982">
    <property type="entry name" value="Lambda_DNA-bd_dom_sf"/>
</dbReference>
<evidence type="ECO:0000256" key="7">
    <source>
        <dbReference type="ARBA" id="ARBA00047942"/>
    </source>
</evidence>
<dbReference type="RefSeq" id="WP_238285047.1">
    <property type="nucleotide sequence ID" value="NZ_BPQS01000002.1"/>
</dbReference>
<dbReference type="GO" id="GO:0032259">
    <property type="term" value="P:methylation"/>
    <property type="evidence" value="ECO:0007669"/>
    <property type="project" value="UniProtKB-KW"/>
</dbReference>
<evidence type="ECO:0000256" key="8">
    <source>
        <dbReference type="ARBA" id="ARBA00049120"/>
    </source>
</evidence>
<dbReference type="SUPFAM" id="SSF47413">
    <property type="entry name" value="lambda repressor-like DNA-binding domains"/>
    <property type="match status" value="2"/>
</dbReference>
<sequence length="390" mass="43464">MSAAILGSAIQATRLAQKRSQEELAGLAALSPNTVMGLEQGRGTVASFVSVLRAMKSRLAYHNNPLTLGQHIALQRKKRRLSLDLVAERANLTRPTVTKIEKSEGQVASLAAVLRVLGQPLKIVPAEIAPLTPPETPAEPPSPIHLAVLGDCCNVMPSLKAGSIDLVFTSPPYNAGKSYEPTRTPEEYSDFARDWTACLPDLLTPTGSVWLNIGYMKVHGQSISLAYIYFPIMKALGFKLVQEIIWHYNAGTTYHRRFAHRTERLMWWVKNMKRYTFNGDDVRDPLDIKKFDKRNSPLGTLPDDVWEFPRLPWNSPERFHPCQTPEPIIERIIKACSHPGETVLDPFGGGGSTPAVAEKLRRGHISIELDPHYFEVMQTRCPSLRVRGSD</sequence>
<dbReference type="CDD" id="cd00093">
    <property type="entry name" value="HTH_XRE"/>
    <property type="match status" value="1"/>
</dbReference>
<evidence type="ECO:0000259" key="10">
    <source>
        <dbReference type="PROSITE" id="PS50943"/>
    </source>
</evidence>
<keyword evidence="6" id="KW-0238">DNA-binding</keyword>
<keyword evidence="4" id="KW-0949">S-adenosyl-L-methionine</keyword>
<name>A0ABT8AR58_9HYPH</name>
<dbReference type="GO" id="GO:0008168">
    <property type="term" value="F:methyltransferase activity"/>
    <property type="evidence" value="ECO:0007669"/>
    <property type="project" value="UniProtKB-KW"/>
</dbReference>
<protein>
    <recommendedName>
        <fullName evidence="9">Methyltransferase</fullName>
        <ecNumber evidence="9">2.1.1.-</ecNumber>
    </recommendedName>
</protein>
<comment type="catalytic activity">
    <reaction evidence="8">
        <text>a 2'-deoxycytidine in DNA + S-adenosyl-L-methionine = an N(4)-methyl-2'-deoxycytidine in DNA + S-adenosyl-L-homocysteine + H(+)</text>
        <dbReference type="Rhea" id="RHEA:16857"/>
        <dbReference type="Rhea" id="RHEA-COMP:11369"/>
        <dbReference type="Rhea" id="RHEA-COMP:13674"/>
        <dbReference type="ChEBI" id="CHEBI:15378"/>
        <dbReference type="ChEBI" id="CHEBI:57856"/>
        <dbReference type="ChEBI" id="CHEBI:59789"/>
        <dbReference type="ChEBI" id="CHEBI:85452"/>
        <dbReference type="ChEBI" id="CHEBI:137933"/>
        <dbReference type="EC" id="2.1.1.113"/>
    </reaction>
</comment>
<evidence type="ECO:0000256" key="9">
    <source>
        <dbReference type="RuleBase" id="RU362026"/>
    </source>
</evidence>
<dbReference type="Gene3D" id="1.10.260.40">
    <property type="entry name" value="lambda repressor-like DNA-binding domains"/>
    <property type="match status" value="2"/>
</dbReference>
<comment type="similarity">
    <text evidence="1">Belongs to the N(4)/N(6)-methyltransferase family. N(4) subfamily.</text>
</comment>
<feature type="domain" description="HTH cro/C1-type" evidence="10">
    <location>
        <begin position="72"/>
        <end position="124"/>
    </location>
</feature>
<evidence type="ECO:0000256" key="6">
    <source>
        <dbReference type="ARBA" id="ARBA00023125"/>
    </source>
</evidence>
<dbReference type="PRINTS" id="PR00508">
    <property type="entry name" value="S21N4MTFRASE"/>
</dbReference>
<keyword evidence="3" id="KW-0808">Transferase</keyword>
<dbReference type="InterPro" id="IPR001387">
    <property type="entry name" value="Cro/C1-type_HTH"/>
</dbReference>
<reference evidence="12" key="1">
    <citation type="journal article" date="2019" name="Int. J. Syst. Evol. Microbiol.">
        <title>The Global Catalogue of Microorganisms (GCM) 10K type strain sequencing project: providing services to taxonomists for standard genome sequencing and annotation.</title>
        <authorList>
            <consortium name="The Broad Institute Genomics Platform"/>
            <consortium name="The Broad Institute Genome Sequencing Center for Infectious Disease"/>
            <person name="Wu L."/>
            <person name="Ma J."/>
        </authorList>
    </citation>
    <scope>NUCLEOTIDE SEQUENCE [LARGE SCALE GENOMIC DNA]</scope>
    <source>
        <strain evidence="12">CECT 7806</strain>
    </source>
</reference>
<evidence type="ECO:0000256" key="4">
    <source>
        <dbReference type="ARBA" id="ARBA00022691"/>
    </source>
</evidence>
<comment type="catalytic activity">
    <reaction evidence="7">
        <text>a 2'-deoxyadenosine in DNA + S-adenosyl-L-methionine = an N(6)-methyl-2'-deoxyadenosine in DNA + S-adenosyl-L-homocysteine + H(+)</text>
        <dbReference type="Rhea" id="RHEA:15197"/>
        <dbReference type="Rhea" id="RHEA-COMP:12418"/>
        <dbReference type="Rhea" id="RHEA-COMP:12419"/>
        <dbReference type="ChEBI" id="CHEBI:15378"/>
        <dbReference type="ChEBI" id="CHEBI:57856"/>
        <dbReference type="ChEBI" id="CHEBI:59789"/>
        <dbReference type="ChEBI" id="CHEBI:90615"/>
        <dbReference type="ChEBI" id="CHEBI:90616"/>
        <dbReference type="EC" id="2.1.1.72"/>
    </reaction>
</comment>
<evidence type="ECO:0000313" key="11">
    <source>
        <dbReference type="EMBL" id="MDN3572393.1"/>
    </source>
</evidence>
<dbReference type="SMART" id="SM00530">
    <property type="entry name" value="HTH_XRE"/>
    <property type="match status" value="2"/>
</dbReference>
<dbReference type="PROSITE" id="PS50943">
    <property type="entry name" value="HTH_CROC1"/>
    <property type="match status" value="1"/>
</dbReference>
<dbReference type="InterPro" id="IPR017985">
    <property type="entry name" value="MeTrfase_CN4_CS"/>
</dbReference>
<evidence type="ECO:0000313" key="12">
    <source>
        <dbReference type="Proteomes" id="UP001244297"/>
    </source>
</evidence>
<accession>A0ABT8AR58</accession>
<dbReference type="PROSITE" id="PS00093">
    <property type="entry name" value="N4_MTASE"/>
    <property type="match status" value="1"/>
</dbReference>
<evidence type="ECO:0000256" key="3">
    <source>
        <dbReference type="ARBA" id="ARBA00022679"/>
    </source>
</evidence>